<feature type="region of interest" description="Disordered" evidence="1">
    <location>
        <begin position="184"/>
        <end position="212"/>
    </location>
</feature>
<feature type="region of interest" description="Disordered" evidence="1">
    <location>
        <begin position="338"/>
        <end position="362"/>
    </location>
</feature>
<dbReference type="Proteomes" id="UP001232725">
    <property type="component" value="Unassembled WGS sequence"/>
</dbReference>
<reference evidence="3 4" key="1">
    <citation type="submission" date="2023-08" db="EMBL/GenBank/DDBJ databases">
        <title>Arthrobacter horti sp. nov., isolated from forest soil.</title>
        <authorList>
            <person name="Park M."/>
        </authorList>
    </citation>
    <scope>NUCLEOTIDE SEQUENCE [LARGE SCALE GENOMIC DNA]</scope>
    <source>
        <strain evidence="3 4">YJM1</strain>
    </source>
</reference>
<protein>
    <submittedName>
        <fullName evidence="3">DUF4439 domain-containing protein</fullName>
    </submittedName>
</protein>
<dbReference type="Gene3D" id="1.20.1260.10">
    <property type="match status" value="1"/>
</dbReference>
<sequence length="362" mass="35869">MKNLGKRRLVAVGRLIPLTVITLLVVGLSAGEDFLRPAPADPTESETAQARLSARSQELAEQARILDRTASGTFSGLAEILGTQAAALAIPGTAPATATPSGTASSAPTPSAGPFLDDAVRSVHDLLDRAAVEPDPGLARLYASAALGRLNALTPVSAGRPTAALTAQSLTPAPSVPQSGCVTGVAASAPSGSPTPGAGTPGTTAAGQPMSDAAADATRALLRTAGRAEYLYQVALPRQDTAGQRRSATSLGAVGNITRDGLAWLASACRPDGLAAPGYSLPPSFLSSPGPALGAAEAELTGAGLDLVASAGPGERVWALRVVLGSAVRAKEWGAGLSGSDALPGLPVPPATAPVPTPSSSR</sequence>
<evidence type="ECO:0000256" key="1">
    <source>
        <dbReference type="SAM" id="MobiDB-lite"/>
    </source>
</evidence>
<organism evidence="3 4">
    <name type="scientific">Arthrobacter horti</name>
    <dbReference type="NCBI Taxonomy" id="3068273"/>
    <lineage>
        <taxon>Bacteria</taxon>
        <taxon>Bacillati</taxon>
        <taxon>Actinomycetota</taxon>
        <taxon>Actinomycetes</taxon>
        <taxon>Micrococcales</taxon>
        <taxon>Micrococcaceae</taxon>
        <taxon>Arthrobacter</taxon>
    </lineage>
</organism>
<feature type="compositionally biased region" description="Pro residues" evidence="1">
    <location>
        <begin position="346"/>
        <end position="362"/>
    </location>
</feature>
<dbReference type="Pfam" id="PF14530">
    <property type="entry name" value="DUF4439"/>
    <property type="match status" value="1"/>
</dbReference>
<dbReference type="InterPro" id="IPR009078">
    <property type="entry name" value="Ferritin-like_SF"/>
</dbReference>
<dbReference type="SUPFAM" id="SSF47240">
    <property type="entry name" value="Ferritin-like"/>
    <property type="match status" value="1"/>
</dbReference>
<dbReference type="InterPro" id="IPR012347">
    <property type="entry name" value="Ferritin-like"/>
</dbReference>
<accession>A0ABT9IQE6</accession>
<evidence type="ECO:0000259" key="2">
    <source>
        <dbReference type="Pfam" id="PF14530"/>
    </source>
</evidence>
<name>A0ABT9IQE6_9MICC</name>
<keyword evidence="4" id="KW-1185">Reference proteome</keyword>
<evidence type="ECO:0000313" key="4">
    <source>
        <dbReference type="Proteomes" id="UP001232725"/>
    </source>
</evidence>
<evidence type="ECO:0000313" key="3">
    <source>
        <dbReference type="EMBL" id="MDP5227821.1"/>
    </source>
</evidence>
<dbReference type="EMBL" id="JAVALS010000008">
    <property type="protein sequence ID" value="MDP5227821.1"/>
    <property type="molecule type" value="Genomic_DNA"/>
</dbReference>
<dbReference type="InterPro" id="IPR029447">
    <property type="entry name" value="DUF4439"/>
</dbReference>
<comment type="caution">
    <text evidence="3">The sequence shown here is derived from an EMBL/GenBank/DDBJ whole genome shotgun (WGS) entry which is preliminary data.</text>
</comment>
<feature type="region of interest" description="Disordered" evidence="1">
    <location>
        <begin position="93"/>
        <end position="113"/>
    </location>
</feature>
<dbReference type="RefSeq" id="WP_305996874.1">
    <property type="nucleotide sequence ID" value="NZ_JAVALS010000008.1"/>
</dbReference>
<gene>
    <name evidence="3" type="ORF">Q9R02_11705</name>
</gene>
<feature type="domain" description="DUF4439" evidence="2">
    <location>
        <begin position="227"/>
        <end position="347"/>
    </location>
</feature>
<proteinExistence type="predicted"/>